<dbReference type="Proteomes" id="UP000189670">
    <property type="component" value="Unassembled WGS sequence"/>
</dbReference>
<sequence>MVTVDWEPYYASSLDKGGVYTEIIMTAFKRVGHKATIKFLPWKRALKYVAEGKNDIVMGAYYNKEREKTYLFSDSCMTLHSGLVAHKNLGITEYKSLKDLKPYKIGINRGWIYSPEFDSADYLQKDEATNQMVNIRKFFKRRVDIIAITIEIFQYEISKMRNHDMSEVVVLNPHLGEKGLHLMMGRKIPDYKKIIADFNRGLKEIRNDGTYGSILSSHGF</sequence>
<keyword evidence="1" id="KW-0732">Signal</keyword>
<evidence type="ECO:0000313" key="3">
    <source>
        <dbReference type="EMBL" id="ETR72197.1"/>
    </source>
</evidence>
<evidence type="ECO:0000313" key="4">
    <source>
        <dbReference type="Proteomes" id="UP000189670"/>
    </source>
</evidence>
<dbReference type="SUPFAM" id="SSF53850">
    <property type="entry name" value="Periplasmic binding protein-like II"/>
    <property type="match status" value="1"/>
</dbReference>
<dbReference type="AlphaFoldDB" id="A0A1V1PBE0"/>
<evidence type="ECO:0000259" key="2">
    <source>
        <dbReference type="Pfam" id="PF00497"/>
    </source>
</evidence>
<dbReference type="PANTHER" id="PTHR35936">
    <property type="entry name" value="MEMBRANE-BOUND LYTIC MUREIN TRANSGLYCOSYLASE F"/>
    <property type="match status" value="1"/>
</dbReference>
<dbReference type="PANTHER" id="PTHR35936:SF25">
    <property type="entry name" value="ABC TRANSPORTER SUBSTRATE-BINDING PROTEIN"/>
    <property type="match status" value="1"/>
</dbReference>
<organism evidence="3 4">
    <name type="scientific">Candidatus Magnetoglobus multicellularis str. Araruama</name>
    <dbReference type="NCBI Taxonomy" id="890399"/>
    <lineage>
        <taxon>Bacteria</taxon>
        <taxon>Pseudomonadati</taxon>
        <taxon>Thermodesulfobacteriota</taxon>
        <taxon>Desulfobacteria</taxon>
        <taxon>Desulfobacterales</taxon>
        <taxon>Desulfobacteraceae</taxon>
        <taxon>Candidatus Magnetoglobus</taxon>
    </lineage>
</organism>
<dbReference type="EMBL" id="ATBP01000174">
    <property type="protein sequence ID" value="ETR72197.1"/>
    <property type="molecule type" value="Genomic_DNA"/>
</dbReference>
<accession>A0A1V1PBE0</accession>
<evidence type="ECO:0000256" key="1">
    <source>
        <dbReference type="ARBA" id="ARBA00022729"/>
    </source>
</evidence>
<gene>
    <name evidence="3" type="ORF">OMM_01911</name>
</gene>
<dbReference type="Pfam" id="PF00497">
    <property type="entry name" value="SBP_bac_3"/>
    <property type="match status" value="1"/>
</dbReference>
<feature type="domain" description="Solute-binding protein family 3/N-terminal" evidence="2">
    <location>
        <begin position="17"/>
        <end position="216"/>
    </location>
</feature>
<proteinExistence type="predicted"/>
<reference evidence="4" key="1">
    <citation type="submission" date="2012-11" db="EMBL/GenBank/DDBJ databases">
        <authorList>
            <person name="Lucero-Rivera Y.E."/>
            <person name="Tovar-Ramirez D."/>
        </authorList>
    </citation>
    <scope>NUCLEOTIDE SEQUENCE [LARGE SCALE GENOMIC DNA]</scope>
    <source>
        <strain evidence="4">Araruama</strain>
    </source>
</reference>
<dbReference type="InterPro" id="IPR001638">
    <property type="entry name" value="Solute-binding_3/MltF_N"/>
</dbReference>
<comment type="caution">
    <text evidence="3">The sequence shown here is derived from an EMBL/GenBank/DDBJ whole genome shotgun (WGS) entry which is preliminary data.</text>
</comment>
<protein>
    <submittedName>
        <fullName evidence="3">Amino acid ABC transporter periplasmic protein</fullName>
    </submittedName>
</protein>
<name>A0A1V1PBE0_9BACT</name>
<dbReference type="Gene3D" id="3.40.190.10">
    <property type="entry name" value="Periplasmic binding protein-like II"/>
    <property type="match status" value="2"/>
</dbReference>